<evidence type="ECO:0000256" key="1">
    <source>
        <dbReference type="ARBA" id="ARBA00002598"/>
    </source>
</evidence>
<comment type="catalytic activity">
    <reaction evidence="8">
        <text>fluoride(in) = fluoride(out)</text>
        <dbReference type="Rhea" id="RHEA:76159"/>
        <dbReference type="ChEBI" id="CHEBI:17051"/>
    </reaction>
    <physiologicalReaction direction="left-to-right" evidence="8">
        <dbReference type="Rhea" id="RHEA:76160"/>
    </physiologicalReaction>
</comment>
<reference evidence="10" key="1">
    <citation type="submission" date="2014-02" db="EMBL/GenBank/DDBJ databases">
        <authorList>
            <person name="Genoscope - CEA"/>
        </authorList>
    </citation>
    <scope>NUCLEOTIDE SEQUENCE</scope>
    <source>
        <strain evidence="10">LS3</strain>
    </source>
</reference>
<dbReference type="PhylomeDB" id="A0A060TAZ2"/>
<feature type="transmembrane region" description="Helical" evidence="9">
    <location>
        <begin position="248"/>
        <end position="269"/>
    </location>
</feature>
<comment type="similarity">
    <text evidence="7">Belongs to the fluoride channel Fluc/FEX (TC 1.A.43) family.</text>
</comment>
<evidence type="ECO:0000256" key="4">
    <source>
        <dbReference type="ARBA" id="ARBA00022692"/>
    </source>
</evidence>
<evidence type="ECO:0000256" key="6">
    <source>
        <dbReference type="ARBA" id="ARBA00023136"/>
    </source>
</evidence>
<feature type="transmembrane region" description="Helical" evidence="9">
    <location>
        <begin position="192"/>
        <end position="211"/>
    </location>
</feature>
<dbReference type="InterPro" id="IPR003691">
    <property type="entry name" value="FluC"/>
</dbReference>
<evidence type="ECO:0000313" key="10">
    <source>
        <dbReference type="EMBL" id="CDP37974.1"/>
    </source>
</evidence>
<dbReference type="PANTHER" id="PTHR28259">
    <property type="entry name" value="FLUORIDE EXPORT PROTEIN 1-RELATED"/>
    <property type="match status" value="1"/>
</dbReference>
<feature type="transmembrane region" description="Helical" evidence="9">
    <location>
        <begin position="102"/>
        <end position="126"/>
    </location>
</feature>
<feature type="transmembrane region" description="Helical" evidence="9">
    <location>
        <begin position="27"/>
        <end position="47"/>
    </location>
</feature>
<comment type="subcellular location">
    <subcellularLocation>
        <location evidence="2">Cell membrane</location>
        <topology evidence="2">Multi-pass membrane protein</topology>
    </subcellularLocation>
</comment>
<keyword evidence="4 9" id="KW-0812">Transmembrane</keyword>
<evidence type="ECO:0000256" key="9">
    <source>
        <dbReference type="SAM" id="Phobius"/>
    </source>
</evidence>
<protein>
    <submittedName>
        <fullName evidence="10">ARAD1D23958p</fullName>
    </submittedName>
</protein>
<comment type="function">
    <text evidence="1">Fluoride channel required for the rapid expulsion of cytoplasmic fluoride.</text>
</comment>
<dbReference type="GO" id="GO:1903425">
    <property type="term" value="F:fluoride transmembrane transporter activity"/>
    <property type="evidence" value="ECO:0007669"/>
    <property type="project" value="TreeGrafter"/>
</dbReference>
<keyword evidence="6 9" id="KW-0472">Membrane</keyword>
<evidence type="ECO:0000256" key="7">
    <source>
        <dbReference type="ARBA" id="ARBA00035120"/>
    </source>
</evidence>
<feature type="transmembrane region" description="Helical" evidence="9">
    <location>
        <begin position="217"/>
        <end position="236"/>
    </location>
</feature>
<evidence type="ECO:0000256" key="8">
    <source>
        <dbReference type="ARBA" id="ARBA00035585"/>
    </source>
</evidence>
<evidence type="ECO:0000256" key="2">
    <source>
        <dbReference type="ARBA" id="ARBA00004651"/>
    </source>
</evidence>
<feature type="transmembrane region" description="Helical" evidence="9">
    <location>
        <begin position="59"/>
        <end position="81"/>
    </location>
</feature>
<name>A0A060TAZ2_BLAAD</name>
<dbReference type="AlphaFoldDB" id="A0A060TAZ2"/>
<evidence type="ECO:0000256" key="3">
    <source>
        <dbReference type="ARBA" id="ARBA00022475"/>
    </source>
</evidence>
<dbReference type="EMBL" id="HG937694">
    <property type="protein sequence ID" value="CDP37974.1"/>
    <property type="molecule type" value="Genomic_DNA"/>
</dbReference>
<evidence type="ECO:0000256" key="5">
    <source>
        <dbReference type="ARBA" id="ARBA00022989"/>
    </source>
</evidence>
<accession>A0A060TAZ2</accession>
<reference evidence="10" key="2">
    <citation type="submission" date="2014-06" db="EMBL/GenBank/DDBJ databases">
        <title>The complete genome of Blastobotrys (Arxula) adeninivorans LS3 - a yeast of biotechnological interest.</title>
        <authorList>
            <person name="Kunze G."/>
            <person name="Gaillardin C."/>
            <person name="Czernicka M."/>
            <person name="Durrens P."/>
            <person name="Martin T."/>
            <person name="Boer E."/>
            <person name="Gabaldon T."/>
            <person name="Cruz J."/>
            <person name="Talla E."/>
            <person name="Marck C."/>
            <person name="Goffeau A."/>
            <person name="Barbe V."/>
            <person name="Baret P."/>
            <person name="Baronian K."/>
            <person name="Beier S."/>
            <person name="Bleykasten C."/>
            <person name="Bode R."/>
            <person name="Casaregola S."/>
            <person name="Despons L."/>
            <person name="Fairhead C."/>
            <person name="Giersberg M."/>
            <person name="Gierski P."/>
            <person name="Hahnel U."/>
            <person name="Hartmann A."/>
            <person name="Jankowska D."/>
            <person name="Jubin C."/>
            <person name="Jung P."/>
            <person name="Lafontaine I."/>
            <person name="Leh-Louis V."/>
            <person name="Lemaire M."/>
            <person name="Marcet-Houben M."/>
            <person name="Mascher M."/>
            <person name="Morel G."/>
            <person name="Richard G.-F."/>
            <person name="Riechen J."/>
            <person name="Sacerdot C."/>
            <person name="Sarkar A."/>
            <person name="Savel G."/>
            <person name="Schacherer J."/>
            <person name="Sherman D."/>
            <person name="Straub M.-L."/>
            <person name="Stein N."/>
            <person name="Thierry A."/>
            <person name="Trautwein-Schult A."/>
            <person name="Westhof E."/>
            <person name="Worch S."/>
            <person name="Dujon B."/>
            <person name="Souciet J.-L."/>
            <person name="Wincker P."/>
            <person name="Scholz U."/>
            <person name="Neuveglise N."/>
        </authorList>
    </citation>
    <scope>NUCLEOTIDE SEQUENCE</scope>
    <source>
        <strain evidence="10">LS3</strain>
    </source>
</reference>
<organism evidence="10">
    <name type="scientific">Blastobotrys adeninivorans</name>
    <name type="common">Yeast</name>
    <name type="synonym">Arxula adeninivorans</name>
    <dbReference type="NCBI Taxonomy" id="409370"/>
    <lineage>
        <taxon>Eukaryota</taxon>
        <taxon>Fungi</taxon>
        <taxon>Dikarya</taxon>
        <taxon>Ascomycota</taxon>
        <taxon>Saccharomycotina</taxon>
        <taxon>Dipodascomycetes</taxon>
        <taxon>Dipodascales</taxon>
        <taxon>Trichomonascaceae</taxon>
        <taxon>Blastobotrys</taxon>
    </lineage>
</organism>
<dbReference type="GO" id="GO:0005886">
    <property type="term" value="C:plasma membrane"/>
    <property type="evidence" value="ECO:0007669"/>
    <property type="project" value="UniProtKB-SubCell"/>
</dbReference>
<keyword evidence="3" id="KW-1003">Cell membrane</keyword>
<feature type="transmembrane region" description="Helical" evidence="9">
    <location>
        <begin position="146"/>
        <end position="171"/>
    </location>
</feature>
<keyword evidence="5 9" id="KW-1133">Transmembrane helix</keyword>
<gene>
    <name evidence="10" type="ORF">GNLVRS02_ARAD1D23958g</name>
</gene>
<dbReference type="Pfam" id="PF02537">
    <property type="entry name" value="CRCB"/>
    <property type="match status" value="2"/>
</dbReference>
<proteinExistence type="inferred from homology"/>
<dbReference type="PANTHER" id="PTHR28259:SF1">
    <property type="entry name" value="FLUORIDE EXPORT PROTEIN 1-RELATED"/>
    <property type="match status" value="1"/>
</dbReference>
<sequence length="354" mass="38428">MGHPYTIIAAGCTSGSQLDMNQLQHHIVLALVLGFCGICGVLARIGLTDLTSFQGDLGGLVWANFAGSLVMGFTASNSFLYGDVLDNEDEIPKYQSAGEIRLYIALTTGFCGSLTDFSVFIKQLFYLSANRRLSLAYDYANPGYGVMMFLAYAIETMSVSVTGFLIGKTIARLCEAYERKLPFAKWESTIEFILGSLGLAAWIASIGLFVADPTSATRHYTGPILFAPFGVYARHYLCRYLNRRSKKFLIGTFLSNVCATIILSLLLILQTGQSPHSSVAIVTSPLCCQIINGLIEGFCGNFSTISSFVSELVDVLYPANALVYGTTTILTSYASMVLIYGTYTWVHGNSPPTC</sequence>